<name>A0A6H5GNN8_9HEMI</name>
<dbReference type="SUPFAM" id="SSF47459">
    <property type="entry name" value="HLH, helix-loop-helix DNA-binding domain"/>
    <property type="match status" value="1"/>
</dbReference>
<comment type="subcellular location">
    <subcellularLocation>
        <location evidence="1">Nucleus</location>
    </subcellularLocation>
</comment>
<reference evidence="10 11" key="1">
    <citation type="submission" date="2020-02" db="EMBL/GenBank/DDBJ databases">
        <authorList>
            <person name="Ferguson B K."/>
        </authorList>
    </citation>
    <scope>NUCLEOTIDE SEQUENCE [LARGE SCALE GENOMIC DNA]</scope>
</reference>
<evidence type="ECO:0000256" key="5">
    <source>
        <dbReference type="ARBA" id="ARBA00023015"/>
    </source>
</evidence>
<dbReference type="Pfam" id="PF00010">
    <property type="entry name" value="HLH"/>
    <property type="match status" value="1"/>
</dbReference>
<dbReference type="InterPro" id="IPR036638">
    <property type="entry name" value="HLH_DNA-bd_sf"/>
</dbReference>
<keyword evidence="6" id="KW-0804">Transcription</keyword>
<dbReference type="Proteomes" id="UP000479000">
    <property type="component" value="Unassembled WGS sequence"/>
</dbReference>
<dbReference type="PROSITE" id="PS50888">
    <property type="entry name" value="BHLH"/>
    <property type="match status" value="1"/>
</dbReference>
<dbReference type="GO" id="GO:0046982">
    <property type="term" value="F:protein heterodimerization activity"/>
    <property type="evidence" value="ECO:0007669"/>
    <property type="project" value="UniProtKB-ARBA"/>
</dbReference>
<evidence type="ECO:0000313" key="10">
    <source>
        <dbReference type="EMBL" id="CAB0003961.1"/>
    </source>
</evidence>
<evidence type="ECO:0000259" key="9">
    <source>
        <dbReference type="PROSITE" id="PS50888"/>
    </source>
</evidence>
<dbReference type="FunFam" id="4.10.280.10:FF:000025">
    <property type="entry name" value="protein atonal homolog 7"/>
    <property type="match status" value="1"/>
</dbReference>
<evidence type="ECO:0000256" key="6">
    <source>
        <dbReference type="ARBA" id="ARBA00023163"/>
    </source>
</evidence>
<dbReference type="GO" id="GO:0061564">
    <property type="term" value="P:axon development"/>
    <property type="evidence" value="ECO:0007669"/>
    <property type="project" value="TreeGrafter"/>
</dbReference>
<proteinExistence type="predicted"/>
<keyword evidence="5" id="KW-0805">Transcription regulation</keyword>
<evidence type="ECO:0000313" key="11">
    <source>
        <dbReference type="Proteomes" id="UP000479000"/>
    </source>
</evidence>
<dbReference type="OrthoDB" id="6161578at2759"/>
<evidence type="ECO:0000256" key="4">
    <source>
        <dbReference type="ARBA" id="ARBA00022902"/>
    </source>
</evidence>
<dbReference type="GO" id="GO:0016360">
    <property type="term" value="P:sensory organ precursor cell fate determination"/>
    <property type="evidence" value="ECO:0007669"/>
    <property type="project" value="UniProtKB-ARBA"/>
</dbReference>
<dbReference type="GO" id="GO:0070888">
    <property type="term" value="F:E-box binding"/>
    <property type="evidence" value="ECO:0007669"/>
    <property type="project" value="TreeGrafter"/>
</dbReference>
<evidence type="ECO:0000256" key="1">
    <source>
        <dbReference type="ARBA" id="ARBA00004123"/>
    </source>
</evidence>
<keyword evidence="3" id="KW-0221">Differentiation</keyword>
<dbReference type="SMART" id="SM00353">
    <property type="entry name" value="HLH"/>
    <property type="match status" value="1"/>
</dbReference>
<keyword evidence="7" id="KW-0539">Nucleus</keyword>
<feature type="domain" description="BHLH" evidence="9">
    <location>
        <begin position="238"/>
        <end position="290"/>
    </location>
</feature>
<dbReference type="InterPro" id="IPR050359">
    <property type="entry name" value="bHLH_transcription_factors"/>
</dbReference>
<evidence type="ECO:0000256" key="2">
    <source>
        <dbReference type="ARBA" id="ARBA00022473"/>
    </source>
</evidence>
<evidence type="ECO:0000256" key="7">
    <source>
        <dbReference type="ARBA" id="ARBA00023242"/>
    </source>
</evidence>
<feature type="region of interest" description="Disordered" evidence="8">
    <location>
        <begin position="193"/>
        <end position="232"/>
    </location>
</feature>
<sequence length="359" mass="41505">MNRKSTFTATSWQDFSVRRNLAREKHSHIYEWIKTDLIHIIRDTYLMCRARSAHKLRTKFVHLMHIPTYCGQPKKPPAPIISQQTSKKMKILFQKERNIGFVRRLVDNKRAVKRKIERKFLKLFKYLILESGLCSPPPPGAQVSVHRYTHRITITVVEYLHIILGSRFFPLQLLKNDLREAPAPRQPLLNLLSSQKGPEQWPGSEINLPVGAPSSTSAAAQRRRRDSTRAPSPTILRRRRLAANARERRRMNGLNEAFDRLREVIPSIGADHKLSKFETLQMAQSYIAALCDLLERSSRDQIPFLSGSSPSWALQFYLRFIARPRWLNLPLSRSGGPIDGNLVQMKQFEEALCRILSEQ</sequence>
<dbReference type="AlphaFoldDB" id="A0A6H5GNN8"/>
<dbReference type="Gene3D" id="4.10.280.10">
    <property type="entry name" value="Helix-loop-helix DNA-binding domain"/>
    <property type="match status" value="1"/>
</dbReference>
<dbReference type="GO" id="GO:0000981">
    <property type="term" value="F:DNA-binding transcription factor activity, RNA polymerase II-specific"/>
    <property type="evidence" value="ECO:0007669"/>
    <property type="project" value="TreeGrafter"/>
</dbReference>
<dbReference type="GO" id="GO:0005634">
    <property type="term" value="C:nucleus"/>
    <property type="evidence" value="ECO:0007669"/>
    <property type="project" value="UniProtKB-SubCell"/>
</dbReference>
<evidence type="ECO:0000256" key="3">
    <source>
        <dbReference type="ARBA" id="ARBA00022782"/>
    </source>
</evidence>
<accession>A0A6H5GNN8</accession>
<keyword evidence="4" id="KW-0524">Neurogenesis</keyword>
<keyword evidence="2" id="KW-0217">Developmental protein</keyword>
<protein>
    <recommendedName>
        <fullName evidence="9">BHLH domain-containing protein</fullName>
    </recommendedName>
</protein>
<gene>
    <name evidence="10" type="ORF">NTEN_LOCUS9438</name>
</gene>
<dbReference type="EMBL" id="CADCXU010014254">
    <property type="protein sequence ID" value="CAB0003961.1"/>
    <property type="molecule type" value="Genomic_DNA"/>
</dbReference>
<organism evidence="10 11">
    <name type="scientific">Nesidiocoris tenuis</name>
    <dbReference type="NCBI Taxonomy" id="355587"/>
    <lineage>
        <taxon>Eukaryota</taxon>
        <taxon>Metazoa</taxon>
        <taxon>Ecdysozoa</taxon>
        <taxon>Arthropoda</taxon>
        <taxon>Hexapoda</taxon>
        <taxon>Insecta</taxon>
        <taxon>Pterygota</taxon>
        <taxon>Neoptera</taxon>
        <taxon>Paraneoptera</taxon>
        <taxon>Hemiptera</taxon>
        <taxon>Heteroptera</taxon>
        <taxon>Panheteroptera</taxon>
        <taxon>Cimicomorpha</taxon>
        <taxon>Miridae</taxon>
        <taxon>Dicyphina</taxon>
        <taxon>Nesidiocoris</taxon>
    </lineage>
</organism>
<keyword evidence="11" id="KW-1185">Reference proteome</keyword>
<evidence type="ECO:0000256" key="8">
    <source>
        <dbReference type="SAM" id="MobiDB-lite"/>
    </source>
</evidence>
<dbReference type="InterPro" id="IPR011598">
    <property type="entry name" value="bHLH_dom"/>
</dbReference>
<dbReference type="GO" id="GO:0045944">
    <property type="term" value="P:positive regulation of transcription by RNA polymerase II"/>
    <property type="evidence" value="ECO:0007669"/>
    <property type="project" value="TreeGrafter"/>
</dbReference>
<dbReference type="PANTHER" id="PTHR19290:SF162">
    <property type="entry name" value="TRANSCRIPTION FACTOR ATOH7"/>
    <property type="match status" value="1"/>
</dbReference>
<dbReference type="PANTHER" id="PTHR19290">
    <property type="entry name" value="BASIC HELIX-LOOP-HELIX PROTEIN NEUROGENIN-RELATED"/>
    <property type="match status" value="1"/>
</dbReference>